<name>A0A194SAM8_RHOGW</name>
<organism evidence="2 3">
    <name type="scientific">Rhodotorula graminis (strain WP1)</name>
    <dbReference type="NCBI Taxonomy" id="578459"/>
    <lineage>
        <taxon>Eukaryota</taxon>
        <taxon>Fungi</taxon>
        <taxon>Dikarya</taxon>
        <taxon>Basidiomycota</taxon>
        <taxon>Pucciniomycotina</taxon>
        <taxon>Microbotryomycetes</taxon>
        <taxon>Sporidiobolales</taxon>
        <taxon>Sporidiobolaceae</taxon>
        <taxon>Rhodotorula</taxon>
    </lineage>
</organism>
<dbReference type="EMBL" id="KQ474074">
    <property type="protein sequence ID" value="KPV77778.1"/>
    <property type="molecule type" value="Genomic_DNA"/>
</dbReference>
<sequence>MASIVDRRKIPGSSRRRASSTSTSPPAAEPAYVGPRSARHYRSPDQPSSRFAVTSLDEHARLLRVGIARDGVDALRQLVSSEPGRLDELVHNAMHRQRVDADESTTSMVLVVRPTPLDEPVRPAFAAGLIVFYDSTRRRSSSHDSTSSAVADARRAVHPAIDLRLGHHVIALQLVDGALANVGRPPPQPASDMPRLVWRNDGSSPATWVRARPSPLLPAGTRLESHEAYESLNEADVPRHDQVALCAALKAVLALVELHIGAPAHEVVARSRPGVVWEREVGTMRAQLKQDYKQGAELLVSSPFPGAHPLHFFGRLCWTWTGAEYAIFELVASGKYSIELRVLRTSGDGVVNFGRFCGLPIYTNTPPEKDSAPNVRDLRVHFRILGTVQGGNEHWVFVTPFDALFTSLRTDLHAGDAGLALLTPILPPVAPAASLGRRVYSGVQRVRGRLGAPDGSFRQGIAATRHIAGATASSAFALGSLVQF</sequence>
<dbReference type="GeneID" id="28974393"/>
<feature type="region of interest" description="Disordered" evidence="1">
    <location>
        <begin position="1"/>
        <end position="50"/>
    </location>
</feature>
<dbReference type="AlphaFoldDB" id="A0A194SAM8"/>
<evidence type="ECO:0000313" key="2">
    <source>
        <dbReference type="EMBL" id="KPV77778.1"/>
    </source>
</evidence>
<dbReference type="Proteomes" id="UP000053890">
    <property type="component" value="Unassembled WGS sequence"/>
</dbReference>
<gene>
    <name evidence="2" type="ORF">RHOBADRAFT_41776</name>
</gene>
<protein>
    <submittedName>
        <fullName evidence="2">Uncharacterized protein</fullName>
    </submittedName>
</protein>
<reference evidence="2 3" key="1">
    <citation type="journal article" date="2015" name="Front. Microbiol.">
        <title>Genome sequence of the plant growth promoting endophytic yeast Rhodotorula graminis WP1.</title>
        <authorList>
            <person name="Firrincieli A."/>
            <person name="Otillar R."/>
            <person name="Salamov A."/>
            <person name="Schmutz J."/>
            <person name="Khan Z."/>
            <person name="Redman R.S."/>
            <person name="Fleck N.D."/>
            <person name="Lindquist E."/>
            <person name="Grigoriev I.V."/>
            <person name="Doty S.L."/>
        </authorList>
    </citation>
    <scope>NUCLEOTIDE SEQUENCE [LARGE SCALE GENOMIC DNA]</scope>
    <source>
        <strain evidence="2 3">WP1</strain>
    </source>
</reference>
<accession>A0A194SAM8</accession>
<dbReference type="RefSeq" id="XP_018273827.1">
    <property type="nucleotide sequence ID" value="XM_018413945.1"/>
</dbReference>
<evidence type="ECO:0000256" key="1">
    <source>
        <dbReference type="SAM" id="MobiDB-lite"/>
    </source>
</evidence>
<dbReference type="OrthoDB" id="10602201at2759"/>
<evidence type="ECO:0000313" key="3">
    <source>
        <dbReference type="Proteomes" id="UP000053890"/>
    </source>
</evidence>
<proteinExistence type="predicted"/>
<keyword evidence="3" id="KW-1185">Reference proteome</keyword>